<dbReference type="AlphaFoldDB" id="A0A6P2DAN5"/>
<dbReference type="KEGG" id="gms:SOIL9_04390"/>
<proteinExistence type="predicted"/>
<accession>A0A6P2DAN5</accession>
<keyword evidence="3" id="KW-1185">Reference proteome</keyword>
<feature type="region of interest" description="Disordered" evidence="1">
    <location>
        <begin position="1"/>
        <end position="34"/>
    </location>
</feature>
<feature type="compositionally biased region" description="Pro residues" evidence="1">
    <location>
        <begin position="177"/>
        <end position="190"/>
    </location>
</feature>
<name>A0A6P2DAN5_9BACT</name>
<gene>
    <name evidence="2" type="ORF">SOIL9_04390</name>
</gene>
<reference evidence="2 3" key="1">
    <citation type="submission" date="2019-05" db="EMBL/GenBank/DDBJ databases">
        <authorList>
            <consortium name="Science for Life Laboratories"/>
        </authorList>
    </citation>
    <scope>NUCLEOTIDE SEQUENCE [LARGE SCALE GENOMIC DNA]</scope>
    <source>
        <strain evidence="2">Soil9</strain>
    </source>
</reference>
<feature type="compositionally biased region" description="Low complexity" evidence="1">
    <location>
        <begin position="8"/>
        <end position="22"/>
    </location>
</feature>
<sequence>MPRERVRGSCGRSSRSGWRGAGTAWPWTRTARPGCDSRTGPWRCPWHGPVLPTRDHGLTTTGLDRAHELLLVTTLVTIHQPRRCSRQQEWGVGNVGLLARTPGEPAWATRARSGGRGSWSRTRPGCAPAPAPLVPGPVGFWGLRPHTGARGSPWAPRSGTPGPGPGVPRTRAATHQPGPPIEPAPHPVPMAEPLGPVAPRDPGSGHERHRIHEPPGLVLRTVARYQTRDPVPIRIRNRMAGKHARPSENCSR</sequence>
<dbReference type="Proteomes" id="UP000464178">
    <property type="component" value="Chromosome"/>
</dbReference>
<feature type="compositionally biased region" description="Basic and acidic residues" evidence="1">
    <location>
        <begin position="203"/>
        <end position="213"/>
    </location>
</feature>
<protein>
    <submittedName>
        <fullName evidence="2">Uncharacterized protein</fullName>
    </submittedName>
</protein>
<feature type="region of interest" description="Disordered" evidence="1">
    <location>
        <begin position="146"/>
        <end position="217"/>
    </location>
</feature>
<evidence type="ECO:0000313" key="3">
    <source>
        <dbReference type="Proteomes" id="UP000464178"/>
    </source>
</evidence>
<dbReference type="EMBL" id="LR593886">
    <property type="protein sequence ID" value="VTR97993.1"/>
    <property type="molecule type" value="Genomic_DNA"/>
</dbReference>
<evidence type="ECO:0000313" key="2">
    <source>
        <dbReference type="EMBL" id="VTR97993.1"/>
    </source>
</evidence>
<organism evidence="2 3">
    <name type="scientific">Gemmata massiliana</name>
    <dbReference type="NCBI Taxonomy" id="1210884"/>
    <lineage>
        <taxon>Bacteria</taxon>
        <taxon>Pseudomonadati</taxon>
        <taxon>Planctomycetota</taxon>
        <taxon>Planctomycetia</taxon>
        <taxon>Gemmatales</taxon>
        <taxon>Gemmataceae</taxon>
        <taxon>Gemmata</taxon>
    </lineage>
</organism>
<evidence type="ECO:0000256" key="1">
    <source>
        <dbReference type="SAM" id="MobiDB-lite"/>
    </source>
</evidence>